<dbReference type="AlphaFoldDB" id="A0A3Q7GGF1"/>
<dbReference type="Gramene" id="Solyc05g013770.3.1">
    <property type="protein sequence ID" value="Solyc05g013770.3.1"/>
    <property type="gene ID" value="Solyc05g013770.3"/>
</dbReference>
<accession>A0A3Q7GGF1</accession>
<name>A0A3Q7GGF1_SOLLC</name>
<dbReference type="Proteomes" id="UP000004994">
    <property type="component" value="Chromosome 5"/>
</dbReference>
<dbReference type="InParanoid" id="A0A3Q7GGF1"/>
<keyword evidence="2" id="KW-1185">Reference proteome</keyword>
<reference evidence="1" key="2">
    <citation type="submission" date="2019-01" db="UniProtKB">
        <authorList>
            <consortium name="EnsemblPlants"/>
        </authorList>
    </citation>
    <scope>IDENTIFICATION</scope>
    <source>
        <strain evidence="1">cv. Heinz 1706</strain>
    </source>
</reference>
<dbReference type="EnsemblPlants" id="Solyc05g013770.3.1">
    <property type="protein sequence ID" value="Solyc05g013770.3.1"/>
    <property type="gene ID" value="Solyc05g013770.3"/>
</dbReference>
<organism evidence="1">
    <name type="scientific">Solanum lycopersicum</name>
    <name type="common">Tomato</name>
    <name type="synonym">Lycopersicon esculentum</name>
    <dbReference type="NCBI Taxonomy" id="4081"/>
    <lineage>
        <taxon>Eukaryota</taxon>
        <taxon>Viridiplantae</taxon>
        <taxon>Streptophyta</taxon>
        <taxon>Embryophyta</taxon>
        <taxon>Tracheophyta</taxon>
        <taxon>Spermatophyta</taxon>
        <taxon>Magnoliopsida</taxon>
        <taxon>eudicotyledons</taxon>
        <taxon>Gunneridae</taxon>
        <taxon>Pentapetalae</taxon>
        <taxon>asterids</taxon>
        <taxon>lamiids</taxon>
        <taxon>Solanales</taxon>
        <taxon>Solanaceae</taxon>
        <taxon>Solanoideae</taxon>
        <taxon>Solaneae</taxon>
        <taxon>Solanum</taxon>
        <taxon>Solanum subgen. Lycopersicon</taxon>
    </lineage>
</organism>
<protein>
    <submittedName>
        <fullName evidence="1">Uncharacterized protein</fullName>
    </submittedName>
</protein>
<sequence>MPFSTLKQELSQVKGFTELQGLREPLDNIWTHLKSDDDVGYEVEILNVAAAVVVEVLVLVSESYDQYYVVVVLNEVVAGNVSLTLASLDLENKNLQENVVHKVEIEKRKEDVVVHVVVQVEEHAVEENKGWFRVDGTL</sequence>
<proteinExistence type="predicted"/>
<reference evidence="1" key="1">
    <citation type="journal article" date="2012" name="Nature">
        <title>The tomato genome sequence provides insights into fleshy fruit evolution.</title>
        <authorList>
            <consortium name="Tomato Genome Consortium"/>
        </authorList>
    </citation>
    <scope>NUCLEOTIDE SEQUENCE [LARGE SCALE GENOMIC DNA]</scope>
    <source>
        <strain evidence="1">cv. Heinz 1706</strain>
    </source>
</reference>
<evidence type="ECO:0000313" key="1">
    <source>
        <dbReference type="EnsemblPlants" id="Solyc05g013770.3.1"/>
    </source>
</evidence>
<evidence type="ECO:0000313" key="2">
    <source>
        <dbReference type="Proteomes" id="UP000004994"/>
    </source>
</evidence>